<organism evidence="1 2">
    <name type="scientific">Apolygus lucorum</name>
    <name type="common">Small green plant bug</name>
    <name type="synonym">Lygocoris lucorum</name>
    <dbReference type="NCBI Taxonomy" id="248454"/>
    <lineage>
        <taxon>Eukaryota</taxon>
        <taxon>Metazoa</taxon>
        <taxon>Ecdysozoa</taxon>
        <taxon>Arthropoda</taxon>
        <taxon>Hexapoda</taxon>
        <taxon>Insecta</taxon>
        <taxon>Pterygota</taxon>
        <taxon>Neoptera</taxon>
        <taxon>Paraneoptera</taxon>
        <taxon>Hemiptera</taxon>
        <taxon>Heteroptera</taxon>
        <taxon>Panheteroptera</taxon>
        <taxon>Cimicomorpha</taxon>
        <taxon>Miridae</taxon>
        <taxon>Mirini</taxon>
        <taxon>Apolygus</taxon>
    </lineage>
</organism>
<gene>
    <name evidence="1" type="ORF">GE061_019785</name>
</gene>
<dbReference type="Proteomes" id="UP000466442">
    <property type="component" value="Linkage Group LG9"/>
</dbReference>
<keyword evidence="2" id="KW-1185">Reference proteome</keyword>
<name>A0A6A4JQ60_APOLU</name>
<evidence type="ECO:0000313" key="1">
    <source>
        <dbReference type="EMBL" id="KAF6205612.1"/>
    </source>
</evidence>
<sequence length="74" mass="8144">MWKKTLFLACAVALVCPTLGTYDNSTCQYVNQTQCSRDVLATMKLLLEQIDNCFPNTSYCCCSNESCPGCQAST</sequence>
<accession>A0A6A4JQ60</accession>
<proteinExistence type="predicted"/>
<dbReference type="AlphaFoldDB" id="A0A6A4JQ60"/>
<dbReference type="EMBL" id="WIXP02000009">
    <property type="protein sequence ID" value="KAF6205612.1"/>
    <property type="molecule type" value="Genomic_DNA"/>
</dbReference>
<reference evidence="1" key="1">
    <citation type="journal article" date="2021" name="Mol. Ecol. Resour.">
        <title>Apolygus lucorum genome provides insights into omnivorousness and mesophyll feeding.</title>
        <authorList>
            <person name="Liu Y."/>
            <person name="Liu H."/>
            <person name="Wang H."/>
            <person name="Huang T."/>
            <person name="Liu B."/>
            <person name="Yang B."/>
            <person name="Yin L."/>
            <person name="Li B."/>
            <person name="Zhang Y."/>
            <person name="Zhang S."/>
            <person name="Jiang F."/>
            <person name="Zhang X."/>
            <person name="Ren Y."/>
            <person name="Wang B."/>
            <person name="Wang S."/>
            <person name="Lu Y."/>
            <person name="Wu K."/>
            <person name="Fan W."/>
            <person name="Wang G."/>
        </authorList>
    </citation>
    <scope>NUCLEOTIDE SEQUENCE</scope>
    <source>
        <strain evidence="1">12Hb</strain>
    </source>
</reference>
<evidence type="ECO:0000313" key="2">
    <source>
        <dbReference type="Proteomes" id="UP000466442"/>
    </source>
</evidence>
<comment type="caution">
    <text evidence="1">The sequence shown here is derived from an EMBL/GenBank/DDBJ whole genome shotgun (WGS) entry which is preliminary data.</text>
</comment>
<protein>
    <submittedName>
        <fullName evidence="1">Uncharacterized protein</fullName>
    </submittedName>
</protein>